<dbReference type="AlphaFoldDB" id="A0AA36PJG5"/>
<evidence type="ECO:0000256" key="1">
    <source>
        <dbReference type="SAM" id="SignalP"/>
    </source>
</evidence>
<protein>
    <submittedName>
        <fullName evidence="3">Exported pilin protein</fullName>
    </submittedName>
</protein>
<accession>A0AA36PJG5</accession>
<dbReference type="GO" id="GO:0007155">
    <property type="term" value="P:cell adhesion"/>
    <property type="evidence" value="ECO:0007669"/>
    <property type="project" value="InterPro"/>
</dbReference>
<feature type="signal peptide" evidence="1">
    <location>
        <begin position="1"/>
        <end position="23"/>
    </location>
</feature>
<keyword evidence="1" id="KW-0732">Signal</keyword>
<organism evidence="3 4">
    <name type="scientific">Yersinia mollaretii</name>
    <dbReference type="NCBI Taxonomy" id="33060"/>
    <lineage>
        <taxon>Bacteria</taxon>
        <taxon>Pseudomonadati</taxon>
        <taxon>Pseudomonadota</taxon>
        <taxon>Gammaproteobacteria</taxon>
        <taxon>Enterobacterales</taxon>
        <taxon>Yersiniaceae</taxon>
        <taxon>Yersinia</taxon>
    </lineage>
</organism>
<sequence>MLRLFVCYLLLLNGLMTSGKTYATNMLFHGTLIKPSPCVIDGTKPIDVDFGDSVVTTKVDGINYKRPVDYTMTCNEGTIAVLRMQVKGSSSGFDTALLLTSVSDLGIQIIKDGEKIGVNEWFYFFNETQPQLEAVPVKNKDATLTGGKFESTATLLIEVI</sequence>
<dbReference type="GO" id="GO:0009289">
    <property type="term" value="C:pilus"/>
    <property type="evidence" value="ECO:0007669"/>
    <property type="project" value="InterPro"/>
</dbReference>
<name>A0AA36PJG5_YERMO</name>
<evidence type="ECO:0000313" key="4">
    <source>
        <dbReference type="Proteomes" id="UP000040841"/>
    </source>
</evidence>
<proteinExistence type="predicted"/>
<evidence type="ECO:0000313" key="3">
    <source>
        <dbReference type="EMBL" id="CNI10668.1"/>
    </source>
</evidence>
<dbReference type="SUPFAM" id="SSF49401">
    <property type="entry name" value="Bacterial adhesins"/>
    <property type="match status" value="1"/>
</dbReference>
<feature type="chain" id="PRO_5041318969" evidence="1">
    <location>
        <begin position="24"/>
        <end position="160"/>
    </location>
</feature>
<feature type="domain" description="Fimbrial-type adhesion" evidence="2">
    <location>
        <begin position="28"/>
        <end position="158"/>
    </location>
</feature>
<dbReference type="Proteomes" id="UP000040841">
    <property type="component" value="Unassembled WGS sequence"/>
</dbReference>
<evidence type="ECO:0000259" key="2">
    <source>
        <dbReference type="Pfam" id="PF00419"/>
    </source>
</evidence>
<comment type="caution">
    <text evidence="3">The sequence shown here is derived from an EMBL/GenBank/DDBJ whole genome shotgun (WGS) entry which is preliminary data.</text>
</comment>
<dbReference type="EMBL" id="CQBM01000004">
    <property type="protein sequence ID" value="CNI10668.1"/>
    <property type="molecule type" value="Genomic_DNA"/>
</dbReference>
<dbReference type="InterPro" id="IPR000259">
    <property type="entry name" value="Adhesion_dom_fimbrial"/>
</dbReference>
<dbReference type="Gene3D" id="2.60.40.1090">
    <property type="entry name" value="Fimbrial-type adhesion domain"/>
    <property type="match status" value="1"/>
</dbReference>
<dbReference type="InterPro" id="IPR008966">
    <property type="entry name" value="Adhesion_dom_sf"/>
</dbReference>
<dbReference type="InterPro" id="IPR036937">
    <property type="entry name" value="Adhesion_dom_fimbrial_sf"/>
</dbReference>
<dbReference type="RefSeq" id="WP_049678607.1">
    <property type="nucleotide sequence ID" value="NZ_CABHYF010000001.1"/>
</dbReference>
<reference evidence="3 4" key="1">
    <citation type="submission" date="2015-03" db="EMBL/GenBank/DDBJ databases">
        <authorList>
            <consortium name="Pathogen Informatics"/>
            <person name="Murphy D."/>
        </authorList>
    </citation>
    <scope>NUCLEOTIDE SEQUENCE [LARGE SCALE GENOMIC DNA]</scope>
    <source>
        <strain evidence="3 4">FE82747</strain>
    </source>
</reference>
<dbReference type="Pfam" id="PF00419">
    <property type="entry name" value="Fimbrial"/>
    <property type="match status" value="1"/>
</dbReference>
<gene>
    <name evidence="3" type="primary">mrfF_3</name>
    <name evidence="3" type="ORF">ERS008502_02266</name>
</gene>